<keyword evidence="2" id="KW-1185">Reference proteome</keyword>
<protein>
    <submittedName>
        <fullName evidence="1">Uncharacterized protein</fullName>
    </submittedName>
</protein>
<comment type="caution">
    <text evidence="1">The sequence shown here is derived from an EMBL/GenBank/DDBJ whole genome shotgun (WGS) entry which is preliminary data.</text>
</comment>
<reference evidence="1 2" key="2">
    <citation type="journal article" date="2022" name="Mol. Ecol. Resour.">
        <title>The genomes of chicory, endive, great burdock and yacon provide insights into Asteraceae paleo-polyploidization history and plant inulin production.</title>
        <authorList>
            <person name="Fan W."/>
            <person name="Wang S."/>
            <person name="Wang H."/>
            <person name="Wang A."/>
            <person name="Jiang F."/>
            <person name="Liu H."/>
            <person name="Zhao H."/>
            <person name="Xu D."/>
            <person name="Zhang Y."/>
        </authorList>
    </citation>
    <scope>NUCLEOTIDE SEQUENCE [LARGE SCALE GENOMIC DNA]</scope>
    <source>
        <strain evidence="2">cv. Punajuju</strain>
        <tissue evidence="1">Leaves</tissue>
    </source>
</reference>
<name>A0ACB9H384_CICIN</name>
<sequence length="122" mass="13964">MDLHLPRISKEPVEKRPIYPHLLRLSWVMISPAETFLAYDFMDRSAPPSFMDRSAPPLFTDPPAETSYLQDMAPDNEYVNPRPVVDVIQDGQKPHMIGEAIEARAFNKFDDNDKDIEALYTG</sequence>
<gene>
    <name evidence="1" type="ORF">L2E82_03245</name>
</gene>
<organism evidence="1 2">
    <name type="scientific">Cichorium intybus</name>
    <name type="common">Chicory</name>
    <dbReference type="NCBI Taxonomy" id="13427"/>
    <lineage>
        <taxon>Eukaryota</taxon>
        <taxon>Viridiplantae</taxon>
        <taxon>Streptophyta</taxon>
        <taxon>Embryophyta</taxon>
        <taxon>Tracheophyta</taxon>
        <taxon>Spermatophyta</taxon>
        <taxon>Magnoliopsida</taxon>
        <taxon>eudicotyledons</taxon>
        <taxon>Gunneridae</taxon>
        <taxon>Pentapetalae</taxon>
        <taxon>asterids</taxon>
        <taxon>campanulids</taxon>
        <taxon>Asterales</taxon>
        <taxon>Asteraceae</taxon>
        <taxon>Cichorioideae</taxon>
        <taxon>Cichorieae</taxon>
        <taxon>Cichoriinae</taxon>
        <taxon>Cichorium</taxon>
    </lineage>
</organism>
<dbReference type="EMBL" id="CM042009">
    <property type="protein sequence ID" value="KAI3790298.1"/>
    <property type="molecule type" value="Genomic_DNA"/>
</dbReference>
<reference evidence="2" key="1">
    <citation type="journal article" date="2022" name="Mol. Ecol. Resour.">
        <title>The genomes of chicory, endive, great burdock and yacon provide insights into Asteraceae palaeo-polyploidization history and plant inulin production.</title>
        <authorList>
            <person name="Fan W."/>
            <person name="Wang S."/>
            <person name="Wang H."/>
            <person name="Wang A."/>
            <person name="Jiang F."/>
            <person name="Liu H."/>
            <person name="Zhao H."/>
            <person name="Xu D."/>
            <person name="Zhang Y."/>
        </authorList>
    </citation>
    <scope>NUCLEOTIDE SEQUENCE [LARGE SCALE GENOMIC DNA]</scope>
    <source>
        <strain evidence="2">cv. Punajuju</strain>
    </source>
</reference>
<dbReference type="Proteomes" id="UP001055811">
    <property type="component" value="Linkage Group LG01"/>
</dbReference>
<proteinExistence type="predicted"/>
<accession>A0ACB9H384</accession>
<evidence type="ECO:0000313" key="2">
    <source>
        <dbReference type="Proteomes" id="UP001055811"/>
    </source>
</evidence>
<evidence type="ECO:0000313" key="1">
    <source>
        <dbReference type="EMBL" id="KAI3790298.1"/>
    </source>
</evidence>